<comment type="caution">
    <text evidence="1">The sequence shown here is derived from an EMBL/GenBank/DDBJ whole genome shotgun (WGS) entry which is preliminary data.</text>
</comment>
<evidence type="ECO:0000313" key="2">
    <source>
        <dbReference type="Proteomes" id="UP000437131"/>
    </source>
</evidence>
<dbReference type="Proteomes" id="UP000437131">
    <property type="component" value="Unassembled WGS sequence"/>
</dbReference>
<accession>A0A844GVI1</accession>
<proteinExistence type="predicted"/>
<protein>
    <submittedName>
        <fullName evidence="1">Uncharacterized protein</fullName>
    </submittedName>
</protein>
<dbReference type="RefSeq" id="WP_015221116.1">
    <property type="nucleotide sequence ID" value="NZ_WMIA01000021.1"/>
</dbReference>
<dbReference type="AlphaFoldDB" id="A0A844GVI1"/>
<name>A0A844GVI1_9CHRO</name>
<gene>
    <name evidence="1" type="ORF">GGC33_14505</name>
</gene>
<sequence length="59" mass="6476">MADQKSSFQLPCVALSLLTPPMVLGQMLGNNLMSLLVDMGKASEEIFRGERLPILKNNN</sequence>
<reference evidence="1 2" key="1">
    <citation type="submission" date="2019-11" db="EMBL/GenBank/DDBJ databases">
        <title>Isolation of a new High Light Tolerant Cyanobacteria.</title>
        <authorList>
            <person name="Dobson Z."/>
            <person name="Vaughn N."/>
            <person name="Vaughn M."/>
            <person name="Fromme P."/>
            <person name="Mazor Y."/>
        </authorList>
    </citation>
    <scope>NUCLEOTIDE SEQUENCE [LARGE SCALE GENOMIC DNA]</scope>
    <source>
        <strain evidence="1 2">0216</strain>
    </source>
</reference>
<evidence type="ECO:0000313" key="1">
    <source>
        <dbReference type="EMBL" id="MTF40130.1"/>
    </source>
</evidence>
<dbReference type="EMBL" id="WMIA01000021">
    <property type="protein sequence ID" value="MTF40130.1"/>
    <property type="molecule type" value="Genomic_DNA"/>
</dbReference>
<organism evidence="1 2">
    <name type="scientific">Cyanobacterium aponinum 0216</name>
    <dbReference type="NCBI Taxonomy" id="2676140"/>
    <lineage>
        <taxon>Bacteria</taxon>
        <taxon>Bacillati</taxon>
        <taxon>Cyanobacteriota</taxon>
        <taxon>Cyanophyceae</taxon>
        <taxon>Oscillatoriophycideae</taxon>
        <taxon>Chroococcales</taxon>
        <taxon>Geminocystaceae</taxon>
        <taxon>Cyanobacterium</taxon>
    </lineage>
</organism>